<dbReference type="RefSeq" id="WP_090396338.1">
    <property type="nucleotide sequence ID" value="NZ_FNEN01000002.1"/>
</dbReference>
<dbReference type="Pfam" id="PF17989">
    <property type="entry name" value="ALP_N"/>
    <property type="match status" value="1"/>
</dbReference>
<sequence>MLMAADIGNSETKMYIEDRFLTQPSVVKRVNQIPETADTNLAQSIARIEEDLLIHVTSDAIKKNGAYFVGQRASRINDMVENINIKLGNKYKHDIPVIVCLGMIAGHEVKNYYESHEELPQVLEVDANLSTAIPASEHTNERAKHLQQRLEGRTHTVIIYVADQLVTVMVKFNEVNVTTEGVPALYTLLTAKEDILKNHDAEYESKMKPKDMANQNILHADIGDGTTEYIYTEEKNAVLDLCDGKRHGVGHATEEAIKLLKDEVGGHLSLNRQQFMNIYQDETNNLHETAVQSLDEARYLQAQLILEDLQERAMNTAGRVDKIMVYGGGSIQFRDDMYEDLLDYANEAKIEIIWVPEAYAVNMNIEGLKVLNEKLLYTE</sequence>
<protein>
    <submittedName>
        <fullName evidence="3">Plasmid segregation protein ParM</fullName>
    </submittedName>
</protein>
<evidence type="ECO:0000259" key="2">
    <source>
        <dbReference type="Pfam" id="PF21522"/>
    </source>
</evidence>
<feature type="domain" description="Actin homologue MreB-like C-terminal" evidence="2">
    <location>
        <begin position="221"/>
        <end position="337"/>
    </location>
</feature>
<proteinExistence type="predicted"/>
<dbReference type="InterPro" id="IPR040607">
    <property type="entry name" value="ALP_N"/>
</dbReference>
<reference evidence="3 4" key="1">
    <citation type="submission" date="2016-10" db="EMBL/GenBank/DDBJ databases">
        <authorList>
            <person name="de Groot N.N."/>
        </authorList>
    </citation>
    <scope>NUCLEOTIDE SEQUENCE [LARGE SCALE GENOMIC DNA]</scope>
    <source>
        <strain evidence="3 4">DSM 21771</strain>
    </source>
</reference>
<accession>A0A1G8L1R6</accession>
<evidence type="ECO:0000259" key="1">
    <source>
        <dbReference type="Pfam" id="PF17989"/>
    </source>
</evidence>
<keyword evidence="4" id="KW-1185">Reference proteome</keyword>
<feature type="domain" description="Actin-like protein N-terminal" evidence="1">
    <location>
        <begin position="4"/>
        <end position="182"/>
    </location>
</feature>
<dbReference type="InterPro" id="IPR043129">
    <property type="entry name" value="ATPase_NBD"/>
</dbReference>
<dbReference type="InterPro" id="IPR049067">
    <property type="entry name" value="MreB-like_C"/>
</dbReference>
<name>A0A1G8L1R6_9BACI</name>
<evidence type="ECO:0000313" key="4">
    <source>
        <dbReference type="Proteomes" id="UP000198853"/>
    </source>
</evidence>
<dbReference type="Gene3D" id="3.30.420.40">
    <property type="match status" value="2"/>
</dbReference>
<dbReference type="Pfam" id="PF21522">
    <property type="entry name" value="MreB-like_C"/>
    <property type="match status" value="1"/>
</dbReference>
<gene>
    <name evidence="3" type="ORF">SAMN04488123_102438</name>
</gene>
<organism evidence="3 4">
    <name type="scientific">Natribacillus halophilus</name>
    <dbReference type="NCBI Taxonomy" id="549003"/>
    <lineage>
        <taxon>Bacteria</taxon>
        <taxon>Bacillati</taxon>
        <taxon>Bacillota</taxon>
        <taxon>Bacilli</taxon>
        <taxon>Bacillales</taxon>
        <taxon>Bacillaceae</taxon>
        <taxon>Natribacillus</taxon>
    </lineage>
</organism>
<evidence type="ECO:0000313" key="3">
    <source>
        <dbReference type="EMBL" id="SDI49612.1"/>
    </source>
</evidence>
<dbReference type="Proteomes" id="UP000198853">
    <property type="component" value="Unassembled WGS sequence"/>
</dbReference>
<dbReference type="EMBL" id="FNEN01000002">
    <property type="protein sequence ID" value="SDI49612.1"/>
    <property type="molecule type" value="Genomic_DNA"/>
</dbReference>
<dbReference type="AlphaFoldDB" id="A0A1G8L1R6"/>
<dbReference type="CDD" id="cd24023">
    <property type="entry name" value="ASKHA_NBD_ParM_Alp7A-like"/>
    <property type="match status" value="1"/>
</dbReference>
<dbReference type="SUPFAM" id="SSF53067">
    <property type="entry name" value="Actin-like ATPase domain"/>
    <property type="match status" value="1"/>
</dbReference>
<dbReference type="OrthoDB" id="2906454at2"/>